<evidence type="ECO:0000313" key="2">
    <source>
        <dbReference type="Proteomes" id="UP000029995"/>
    </source>
</evidence>
<dbReference type="RefSeq" id="WP_034831572.1">
    <property type="nucleotide sequence ID" value="NZ_JANX01000015.1"/>
</dbReference>
<dbReference type="AlphaFoldDB" id="A0A0A0DCQ7"/>
<gene>
    <name evidence="1" type="ORF">P409_02980</name>
</gene>
<comment type="caution">
    <text evidence="1">The sequence shown here is derived from an EMBL/GenBank/DDBJ whole genome shotgun (WGS) entry which is preliminary data.</text>
</comment>
<evidence type="ECO:0000313" key="1">
    <source>
        <dbReference type="EMBL" id="KGM35703.1"/>
    </source>
</evidence>
<protein>
    <recommendedName>
        <fullName evidence="3">Pectate lyase superfamily protein domain-containing protein</fullName>
    </recommendedName>
</protein>
<reference evidence="1 2" key="1">
    <citation type="submission" date="2014-01" db="EMBL/GenBank/DDBJ databases">
        <title>Genome sequence determination for a cystic fibrosis isolate, Inquilinus limosus.</title>
        <authorList>
            <person name="Pino M."/>
            <person name="Di Conza J."/>
            <person name="Gutkind G."/>
        </authorList>
    </citation>
    <scope>NUCLEOTIDE SEQUENCE [LARGE SCALE GENOMIC DNA]</scope>
    <source>
        <strain evidence="1 2">MP06</strain>
    </source>
</reference>
<dbReference type="Gene3D" id="2.160.20.10">
    <property type="entry name" value="Single-stranded right-handed beta-helix, Pectin lyase-like"/>
    <property type="match status" value="1"/>
</dbReference>
<dbReference type="OrthoDB" id="5461292at2"/>
<dbReference type="InterPro" id="IPR012334">
    <property type="entry name" value="Pectin_lyas_fold"/>
</dbReference>
<evidence type="ECO:0008006" key="3">
    <source>
        <dbReference type="Google" id="ProtNLM"/>
    </source>
</evidence>
<proteinExistence type="predicted"/>
<dbReference type="Proteomes" id="UP000029995">
    <property type="component" value="Unassembled WGS sequence"/>
</dbReference>
<organism evidence="1 2">
    <name type="scientific">Inquilinus limosus MP06</name>
    <dbReference type="NCBI Taxonomy" id="1398085"/>
    <lineage>
        <taxon>Bacteria</taxon>
        <taxon>Pseudomonadati</taxon>
        <taxon>Pseudomonadota</taxon>
        <taxon>Alphaproteobacteria</taxon>
        <taxon>Rhodospirillales</taxon>
        <taxon>Rhodospirillaceae</taxon>
        <taxon>Inquilinus</taxon>
    </lineage>
</organism>
<dbReference type="EMBL" id="JANX01000015">
    <property type="protein sequence ID" value="KGM35703.1"/>
    <property type="molecule type" value="Genomic_DNA"/>
</dbReference>
<sequence>MASNIDPTKPESGLATTASVRANFEAAKTEIEAIQPLIGGAMNILGSGASTSGSAAANATAIQAALNTGKPVYIPPGDFVHDTVTLPDGAILQVDGHLQGRVQTARGPFNVSDTVIGATTSIPVGTTTFAGDFSAYSPGQWVVVQVQAASASGGNEIGRDFGLVVSADGSGITIDTPTRWAYPDWKISKISGIAKLAGTLQRDVTDTIAGSGFLTLGISAGDLIIIENINGTDTYWALSGESPPLTPALNVNFPKAYYQCAVVKAISDTQINLMEQVSYDFTDFYIIKAAQTRDVRIIGPGRIDQLFVDYFTDATIDNVDAKLLSVTNGVGVRYDATKLDNDGTDSRVLGWSFVWGAQIAQPKVRGGQGITDNGNFKFLSLVDSQISDLISYDATTTTSQGVYPLFGDFFSTPYSGWSQNVRISGANLGRQKGSNSISAWIVGSRDCHFTGFTSKSQLRLTKSYKPVLSDSYARSISLEQIYWGIQVDNVVARFWNLIDTTDVRGVNIEATGPASPNSNRCFWMRGTCTRTQLEGYVCSSTAASDVAVYIQNSTGTRLLGCYDTSSAIATSVFFGTSPGDVLMEGCAWQNTVATLPASDAPLDVRGTISLPNAAYNVQRIKLGVGNLFLDSNGDLTFNKSGDPSSGTDGNKMIVRSLSSGTPVGSVSANFAGQIHVNTGNNRVYIAYSTANTDWDIILRVLSGSGSPVGVTTPWTRGQVYADTTNNLAYMASGTTNTSWDVVPRIRVTTASPIGVTAPEFVGQICVDTTNQRVYVAYGTGNTQWEWVPKTLTANKTFDWPSINAGASSTTTLTVTGAAIGDHVQCSMNIDIQGLILTGYVSTAATVTAVLFNPTGAAVDLASGTLRALVTQRT</sequence>
<name>A0A0A0DCQ7_9PROT</name>
<accession>A0A0A0DCQ7</accession>